<dbReference type="Gene3D" id="1.10.600.10">
    <property type="entry name" value="Farnesyl Diphosphate Synthase"/>
    <property type="match status" value="1"/>
</dbReference>
<dbReference type="PANTHER" id="PTHR12001">
    <property type="entry name" value="GERANYLGERANYL PYROPHOSPHATE SYNTHASE"/>
    <property type="match status" value="1"/>
</dbReference>
<reference evidence="12" key="1">
    <citation type="submission" date="2009-11" db="EMBL/GenBank/DDBJ databases">
        <authorList>
            <consortium name="The Broad Institute Genome Sequencing Platform"/>
            <person name="Ward D."/>
            <person name="Feldgarden M."/>
            <person name="Earl A."/>
            <person name="Young S.K."/>
            <person name="Zeng Q."/>
            <person name="Koehrsen M."/>
            <person name="Alvarado L."/>
            <person name="Berlin A."/>
            <person name="Bochicchio J."/>
            <person name="Borenstein D."/>
            <person name="Chapman S.B."/>
            <person name="Chen Z."/>
            <person name="Engels R."/>
            <person name="Freedman E."/>
            <person name="Gellesch M."/>
            <person name="Goldberg J."/>
            <person name="Griggs A."/>
            <person name="Gujja S."/>
            <person name="Heilman E."/>
            <person name="Heiman D."/>
            <person name="Hepburn T."/>
            <person name="Howarth C."/>
            <person name="Jen D."/>
            <person name="Larson L."/>
            <person name="Lewis B."/>
            <person name="Mehta T."/>
            <person name="Park D."/>
            <person name="Pearson M."/>
            <person name="Roberts A."/>
            <person name="Saif S."/>
            <person name="Shea T."/>
            <person name="Shenoy N."/>
            <person name="Sisk P."/>
            <person name="Stolte C."/>
            <person name="Sykes S."/>
            <person name="Thomson T."/>
            <person name="Walk T."/>
            <person name="White J."/>
            <person name="Yandava C."/>
            <person name="Izard J."/>
            <person name="Baranova O.V."/>
            <person name="Blanton J.M."/>
            <person name="Tanner A.C."/>
            <person name="Dewhirst F.E."/>
            <person name="Haas B."/>
            <person name="Nusbaum C."/>
            <person name="Birren B."/>
        </authorList>
    </citation>
    <scope>NUCLEOTIDE SEQUENCE [LARGE SCALE GENOMIC DNA]</scope>
    <source>
        <strain evidence="12">1-1 BBBD Race 1</strain>
    </source>
</reference>
<dbReference type="InterPro" id="IPR000092">
    <property type="entry name" value="Polyprenyl_synt"/>
</dbReference>
<evidence type="ECO:0000313" key="12">
    <source>
        <dbReference type="EMBL" id="OAV97629.1"/>
    </source>
</evidence>
<reference evidence="12" key="2">
    <citation type="submission" date="2016-05" db="EMBL/GenBank/DDBJ databases">
        <title>Comparative analysis highlights variable genome content of wheat rusts and divergence of the mating loci.</title>
        <authorList>
            <person name="Cuomo C.A."/>
            <person name="Bakkeren G."/>
            <person name="Szabo L."/>
            <person name="Khalil H."/>
            <person name="Joly D."/>
            <person name="Goldberg J."/>
            <person name="Young S."/>
            <person name="Zeng Q."/>
            <person name="Fellers J."/>
        </authorList>
    </citation>
    <scope>NUCLEOTIDE SEQUENCE [LARGE SCALE GENOMIC DNA]</scope>
    <source>
        <strain evidence="12">1-1 BBBD Race 1</strain>
    </source>
</reference>
<keyword evidence="6" id="KW-0414">Isoprene biosynthesis</keyword>
<dbReference type="EMBL" id="ADAS02000012">
    <property type="protein sequence ID" value="OAV97629.1"/>
    <property type="molecule type" value="Genomic_DNA"/>
</dbReference>
<reference evidence="13" key="4">
    <citation type="submission" date="2025-05" db="UniProtKB">
        <authorList>
            <consortium name="EnsemblFungi"/>
        </authorList>
    </citation>
    <scope>IDENTIFICATION</scope>
    <source>
        <strain evidence="13">isolate 1-1 / race 1 (BBBD)</strain>
    </source>
</reference>
<dbReference type="STRING" id="630390.A0A0C4F7Q8"/>
<evidence type="ECO:0000256" key="4">
    <source>
        <dbReference type="ARBA" id="ARBA00022723"/>
    </source>
</evidence>
<keyword evidence="3 11" id="KW-0808">Transferase</keyword>
<evidence type="ECO:0000256" key="9">
    <source>
        <dbReference type="ARBA" id="ARBA00032448"/>
    </source>
</evidence>
<name>A0A0C4F7Q8_PUCT1</name>
<keyword evidence="14" id="KW-1185">Reference proteome</keyword>
<dbReference type="Pfam" id="PF00348">
    <property type="entry name" value="polyprenyl_synt"/>
    <property type="match status" value="1"/>
</dbReference>
<gene>
    <name evidence="12" type="ORF">PTTG_09192</name>
</gene>
<dbReference type="OrthoDB" id="9927103at2759"/>
<evidence type="ECO:0000256" key="11">
    <source>
        <dbReference type="RuleBase" id="RU004466"/>
    </source>
</evidence>
<evidence type="ECO:0000256" key="2">
    <source>
        <dbReference type="ARBA" id="ARBA00006706"/>
    </source>
</evidence>
<dbReference type="InterPro" id="IPR033749">
    <property type="entry name" value="Polyprenyl_synt_CS"/>
</dbReference>
<dbReference type="CDD" id="cd00685">
    <property type="entry name" value="Trans_IPPS_HT"/>
    <property type="match status" value="1"/>
</dbReference>
<dbReference type="PROSITE" id="PS00444">
    <property type="entry name" value="POLYPRENYL_SYNTHASE_2"/>
    <property type="match status" value="1"/>
</dbReference>
<reference evidence="13 14" key="3">
    <citation type="journal article" date="2017" name="G3 (Bethesda)">
        <title>Comparative analysis highlights variable genome content of wheat rusts and divergence of the mating loci.</title>
        <authorList>
            <person name="Cuomo C.A."/>
            <person name="Bakkeren G."/>
            <person name="Khalil H.B."/>
            <person name="Panwar V."/>
            <person name="Joly D."/>
            <person name="Linning R."/>
            <person name="Sakthikumar S."/>
            <person name="Song X."/>
            <person name="Adiconis X."/>
            <person name="Fan L."/>
            <person name="Goldberg J.M."/>
            <person name="Levin J.Z."/>
            <person name="Young S."/>
            <person name="Zeng Q."/>
            <person name="Anikster Y."/>
            <person name="Bruce M."/>
            <person name="Wang M."/>
            <person name="Yin C."/>
            <person name="McCallum B."/>
            <person name="Szabo L.J."/>
            <person name="Hulbert S."/>
            <person name="Chen X."/>
            <person name="Fellers J.P."/>
        </authorList>
    </citation>
    <scope>NUCLEOTIDE SEQUENCE</scope>
    <source>
        <strain evidence="14">Isolate 1-1 / race 1 (BBBD)</strain>
        <strain evidence="13">isolate 1-1 / race 1 (BBBD)</strain>
    </source>
</reference>
<dbReference type="GO" id="GO:0008299">
    <property type="term" value="P:isoprenoid biosynthetic process"/>
    <property type="evidence" value="ECO:0007669"/>
    <property type="project" value="UniProtKB-KW"/>
</dbReference>
<dbReference type="GO" id="GO:0006744">
    <property type="term" value="P:ubiquinone biosynthetic process"/>
    <property type="evidence" value="ECO:0007669"/>
    <property type="project" value="TreeGrafter"/>
</dbReference>
<evidence type="ECO:0000256" key="5">
    <source>
        <dbReference type="ARBA" id="ARBA00022842"/>
    </source>
</evidence>
<dbReference type="InterPro" id="IPR008949">
    <property type="entry name" value="Isoprenoid_synthase_dom_sf"/>
</dbReference>
<proteinExistence type="inferred from homology"/>
<dbReference type="PANTHER" id="PTHR12001:SF69">
    <property type="entry name" value="ALL TRANS-POLYPRENYL-DIPHOSPHATE SYNTHASE PDSS1"/>
    <property type="match status" value="1"/>
</dbReference>
<dbReference type="VEuPathDB" id="FungiDB:PTTG_09192"/>
<dbReference type="PROSITE" id="PS00723">
    <property type="entry name" value="POLYPRENYL_SYNTHASE_1"/>
    <property type="match status" value="1"/>
</dbReference>
<evidence type="ECO:0000256" key="10">
    <source>
        <dbReference type="ARBA" id="ARBA00032873"/>
    </source>
</evidence>
<organism evidence="12">
    <name type="scientific">Puccinia triticina (isolate 1-1 / race 1 (BBBD))</name>
    <name type="common">Brown leaf rust fungus</name>
    <dbReference type="NCBI Taxonomy" id="630390"/>
    <lineage>
        <taxon>Eukaryota</taxon>
        <taxon>Fungi</taxon>
        <taxon>Dikarya</taxon>
        <taxon>Basidiomycota</taxon>
        <taxon>Pucciniomycotina</taxon>
        <taxon>Pucciniomycetes</taxon>
        <taxon>Pucciniales</taxon>
        <taxon>Pucciniaceae</taxon>
        <taxon>Puccinia</taxon>
    </lineage>
</organism>
<keyword evidence="5" id="KW-0460">Magnesium</keyword>
<dbReference type="GO" id="GO:0046872">
    <property type="term" value="F:metal ion binding"/>
    <property type="evidence" value="ECO:0007669"/>
    <property type="project" value="UniProtKB-KW"/>
</dbReference>
<evidence type="ECO:0000313" key="13">
    <source>
        <dbReference type="EnsemblFungi" id="PTTG_09192-t43_1-p1"/>
    </source>
</evidence>
<comment type="similarity">
    <text evidence="2 11">Belongs to the FPP/GGPP synthase family.</text>
</comment>
<evidence type="ECO:0000256" key="1">
    <source>
        <dbReference type="ARBA" id="ARBA00001946"/>
    </source>
</evidence>
<dbReference type="GO" id="GO:0004659">
    <property type="term" value="F:prenyltransferase activity"/>
    <property type="evidence" value="ECO:0007669"/>
    <property type="project" value="InterPro"/>
</dbReference>
<protein>
    <recommendedName>
        <fullName evidence="10">(2E,6E)-farnesyl diphosphate synthase</fullName>
    </recommendedName>
    <alternativeName>
        <fullName evidence="9">Dimethylallyltranstransferase</fullName>
    </alternativeName>
    <alternativeName>
        <fullName evidence="8">Farnesyl diphosphate synthase</fullName>
    </alternativeName>
    <alternativeName>
        <fullName evidence="7">Geranyltranstransferase</fullName>
    </alternativeName>
</protein>
<keyword evidence="4" id="KW-0479">Metal-binding</keyword>
<evidence type="ECO:0000256" key="3">
    <source>
        <dbReference type="ARBA" id="ARBA00022679"/>
    </source>
</evidence>
<dbReference type="Proteomes" id="UP000005240">
    <property type="component" value="Unassembled WGS sequence"/>
</dbReference>
<evidence type="ECO:0000256" key="7">
    <source>
        <dbReference type="ARBA" id="ARBA00032380"/>
    </source>
</evidence>
<dbReference type="OMA" id="PFINTIG"/>
<evidence type="ECO:0000256" key="6">
    <source>
        <dbReference type="ARBA" id="ARBA00023229"/>
    </source>
</evidence>
<sequence length="433" mass="47268">MMQRMAFWRPQQLWQGARSRARIVAPLGMRVTQRHRFASSGRGNLFDPFQLLASELNQVKEDVHALVDSADPALASIAKYYFASPQPGKHLRPLLILLVSQATAAPLSPDHYEAPRINTPISAPDILDDPNPFAPLTTASITPDATILPAQQRLAAIAELLHVASLLHDDVIDSAETRRGQLSAPLKFGGKLSIFAGDFLVARASMALARLGNSEVNKLVSSISMEMIEGEIVQLATILNKSPSSYPSAAPDVHLQDPPIPHSFDETLFDAYRRKNYLKTASIISKFCQAAVLLSPISSQDELLVTASYEYGNHLGLAFQIVDDILNFTGSNESYGRAGDWSDLKSGLITAPALFAWKECGSKFGELVSRGFKDTGDLDLAGKMIDDSDAISKSYQLAAHHVQISQAQLNHFQDSSAKQVLNQISNSVLDRKH</sequence>
<comment type="cofactor">
    <cofactor evidence="1">
        <name>Mg(2+)</name>
        <dbReference type="ChEBI" id="CHEBI:18420"/>
    </cofactor>
</comment>
<dbReference type="AlphaFoldDB" id="A0A0C4F7Q8"/>
<evidence type="ECO:0000256" key="8">
    <source>
        <dbReference type="ARBA" id="ARBA00032424"/>
    </source>
</evidence>
<dbReference type="EnsemblFungi" id="PTTG_09192-t43_1">
    <property type="protein sequence ID" value="PTTG_09192-t43_1-p1"/>
    <property type="gene ID" value="PTTG_09192"/>
</dbReference>
<dbReference type="SUPFAM" id="SSF48576">
    <property type="entry name" value="Terpenoid synthases"/>
    <property type="match status" value="1"/>
</dbReference>
<dbReference type="GO" id="GO:1990234">
    <property type="term" value="C:transferase complex"/>
    <property type="evidence" value="ECO:0007669"/>
    <property type="project" value="TreeGrafter"/>
</dbReference>
<evidence type="ECO:0000313" key="14">
    <source>
        <dbReference type="Proteomes" id="UP000005240"/>
    </source>
</evidence>
<accession>A0A0C4F7Q8</accession>